<organism evidence="1 2">
    <name type="scientific">Cajanus cajan</name>
    <name type="common">Pigeon pea</name>
    <name type="synonym">Cajanus indicus</name>
    <dbReference type="NCBI Taxonomy" id="3821"/>
    <lineage>
        <taxon>Eukaryota</taxon>
        <taxon>Viridiplantae</taxon>
        <taxon>Streptophyta</taxon>
        <taxon>Embryophyta</taxon>
        <taxon>Tracheophyta</taxon>
        <taxon>Spermatophyta</taxon>
        <taxon>Magnoliopsida</taxon>
        <taxon>eudicotyledons</taxon>
        <taxon>Gunneridae</taxon>
        <taxon>Pentapetalae</taxon>
        <taxon>rosids</taxon>
        <taxon>fabids</taxon>
        <taxon>Fabales</taxon>
        <taxon>Fabaceae</taxon>
        <taxon>Papilionoideae</taxon>
        <taxon>50 kb inversion clade</taxon>
        <taxon>NPAAA clade</taxon>
        <taxon>indigoferoid/millettioid clade</taxon>
        <taxon>Phaseoleae</taxon>
        <taxon>Cajanus</taxon>
    </lineage>
</organism>
<keyword evidence="2" id="KW-1185">Reference proteome</keyword>
<protein>
    <submittedName>
        <fullName evidence="1">Uncharacterized protein</fullName>
    </submittedName>
</protein>
<reference evidence="1 2" key="1">
    <citation type="journal article" date="2012" name="Nat. Biotechnol.">
        <title>Draft genome sequence of pigeonpea (Cajanus cajan), an orphan legume crop of resource-poor farmers.</title>
        <authorList>
            <person name="Varshney R.K."/>
            <person name="Chen W."/>
            <person name="Li Y."/>
            <person name="Bharti A.K."/>
            <person name="Saxena R.K."/>
            <person name="Schlueter J.A."/>
            <person name="Donoghue M.T."/>
            <person name="Azam S."/>
            <person name="Fan G."/>
            <person name="Whaley A.M."/>
            <person name="Farmer A.D."/>
            <person name="Sheridan J."/>
            <person name="Iwata A."/>
            <person name="Tuteja R."/>
            <person name="Penmetsa R.V."/>
            <person name="Wu W."/>
            <person name="Upadhyaya H.D."/>
            <person name="Yang S.P."/>
            <person name="Shah T."/>
            <person name="Saxena K.B."/>
            <person name="Michael T."/>
            <person name="McCombie W.R."/>
            <person name="Yang B."/>
            <person name="Zhang G."/>
            <person name="Yang H."/>
            <person name="Wang J."/>
            <person name="Spillane C."/>
            <person name="Cook D.R."/>
            <person name="May G.D."/>
            <person name="Xu X."/>
            <person name="Jackson S.A."/>
        </authorList>
    </citation>
    <scope>NUCLEOTIDE SEQUENCE [LARGE SCALE GENOMIC DNA]</scope>
    <source>
        <strain evidence="2">cv. Asha</strain>
    </source>
</reference>
<dbReference type="PANTHER" id="PTHR33067">
    <property type="entry name" value="RNA-DIRECTED DNA POLYMERASE-RELATED"/>
    <property type="match status" value="1"/>
</dbReference>
<evidence type="ECO:0000313" key="1">
    <source>
        <dbReference type="EMBL" id="KYP72403.1"/>
    </source>
</evidence>
<dbReference type="EMBL" id="CM003604">
    <property type="protein sequence ID" value="KYP72403.1"/>
    <property type="molecule type" value="Genomic_DNA"/>
</dbReference>
<dbReference type="Gramene" id="C.cajan_04871.t">
    <property type="protein sequence ID" value="C.cajan_04871.t.cds1"/>
    <property type="gene ID" value="C.cajan_04871"/>
</dbReference>
<evidence type="ECO:0000313" key="2">
    <source>
        <dbReference type="Proteomes" id="UP000075243"/>
    </source>
</evidence>
<dbReference type="PANTHER" id="PTHR33067:SF9">
    <property type="entry name" value="RNA-DIRECTED DNA POLYMERASE"/>
    <property type="match status" value="1"/>
</dbReference>
<proteinExistence type="predicted"/>
<accession>A0A151TZ95</accession>
<name>A0A151TZ95_CAJCA</name>
<gene>
    <name evidence="1" type="ORF">KK1_004991</name>
</gene>
<sequence length="61" mass="7066">MPLSMLQRIGEVEVRPTRMTLQLADSSIKYPHGIVEDLLVKVDKFWFLHTIMYVAPVTHIT</sequence>
<dbReference type="AlphaFoldDB" id="A0A151TZ95"/>
<dbReference type="Proteomes" id="UP000075243">
    <property type="component" value="Chromosome 2"/>
</dbReference>